<proteinExistence type="predicted"/>
<protein>
    <submittedName>
        <fullName evidence="1">Uncharacterized protein</fullName>
    </submittedName>
</protein>
<dbReference type="Proteomes" id="UP000499080">
    <property type="component" value="Unassembled WGS sequence"/>
</dbReference>
<name>A0A4Y2UHL9_ARAVE</name>
<keyword evidence="2" id="KW-1185">Reference proteome</keyword>
<accession>A0A4Y2UHL9</accession>
<gene>
    <name evidence="1" type="ORF">AVEN_5376_1</name>
</gene>
<sequence>MNVLIYDILFAPKPSLNVETRHSVPEFHHSTILSVRCRSMKRKLGMDTYVGGLDWIEVLQQTFTDGIGVTGSEWSSVSLLNVWFKMEWLRTAPRYLRGV</sequence>
<evidence type="ECO:0000313" key="2">
    <source>
        <dbReference type="Proteomes" id="UP000499080"/>
    </source>
</evidence>
<reference evidence="1 2" key="1">
    <citation type="journal article" date="2019" name="Sci. Rep.">
        <title>Orb-weaving spider Araneus ventricosus genome elucidates the spidroin gene catalogue.</title>
        <authorList>
            <person name="Kono N."/>
            <person name="Nakamura H."/>
            <person name="Ohtoshi R."/>
            <person name="Moran D.A.P."/>
            <person name="Shinohara A."/>
            <person name="Yoshida Y."/>
            <person name="Fujiwara M."/>
            <person name="Mori M."/>
            <person name="Tomita M."/>
            <person name="Arakawa K."/>
        </authorList>
    </citation>
    <scope>NUCLEOTIDE SEQUENCE [LARGE SCALE GENOMIC DNA]</scope>
</reference>
<dbReference type="EMBL" id="BGPR01036026">
    <property type="protein sequence ID" value="GBO11100.1"/>
    <property type="molecule type" value="Genomic_DNA"/>
</dbReference>
<evidence type="ECO:0000313" key="1">
    <source>
        <dbReference type="EMBL" id="GBO11100.1"/>
    </source>
</evidence>
<organism evidence="1 2">
    <name type="scientific">Araneus ventricosus</name>
    <name type="common">Orbweaver spider</name>
    <name type="synonym">Epeira ventricosa</name>
    <dbReference type="NCBI Taxonomy" id="182803"/>
    <lineage>
        <taxon>Eukaryota</taxon>
        <taxon>Metazoa</taxon>
        <taxon>Ecdysozoa</taxon>
        <taxon>Arthropoda</taxon>
        <taxon>Chelicerata</taxon>
        <taxon>Arachnida</taxon>
        <taxon>Araneae</taxon>
        <taxon>Araneomorphae</taxon>
        <taxon>Entelegynae</taxon>
        <taxon>Araneoidea</taxon>
        <taxon>Araneidae</taxon>
        <taxon>Araneus</taxon>
    </lineage>
</organism>
<dbReference type="AlphaFoldDB" id="A0A4Y2UHL9"/>
<comment type="caution">
    <text evidence="1">The sequence shown here is derived from an EMBL/GenBank/DDBJ whole genome shotgun (WGS) entry which is preliminary data.</text>
</comment>